<dbReference type="OrthoDB" id="1113249at2759"/>
<dbReference type="PANTHER" id="PTHR33116:SF80">
    <property type="entry name" value="REVERSE TRANSCRIPTASE ZINC-BINDING DOMAIN-CONTAINING PROTEIN"/>
    <property type="match status" value="1"/>
</dbReference>
<reference evidence="2" key="1">
    <citation type="submission" date="2019-07" db="EMBL/GenBank/DDBJ databases">
        <authorList>
            <person name="Dittberner H."/>
        </authorList>
    </citation>
    <scope>NUCLEOTIDE SEQUENCE [LARGE SCALE GENOMIC DNA]</scope>
</reference>
<name>A0A565C653_9BRAS</name>
<feature type="compositionally biased region" description="Basic residues" evidence="1">
    <location>
        <begin position="132"/>
        <end position="150"/>
    </location>
</feature>
<dbReference type="InterPro" id="IPR036691">
    <property type="entry name" value="Endo/exonu/phosph_ase_sf"/>
</dbReference>
<accession>A0A565C653</accession>
<protein>
    <submittedName>
        <fullName evidence="2">Uncharacterized protein</fullName>
    </submittedName>
</protein>
<feature type="region of interest" description="Disordered" evidence="1">
    <location>
        <begin position="124"/>
        <end position="155"/>
    </location>
</feature>
<keyword evidence="3" id="KW-1185">Reference proteome</keyword>
<dbReference type="EMBL" id="CABITT030000006">
    <property type="protein sequence ID" value="VVB09120.1"/>
    <property type="molecule type" value="Genomic_DNA"/>
</dbReference>
<dbReference type="AlphaFoldDB" id="A0A565C653"/>
<sequence>MFVSPWSTEFNPEIPLITSAPVTVELRGVPYLLFTRQSLSRIATALGKPVSLAPETERKKSFEVARMVVRVDLTKDLPSKVIFGFSNGREVEIDVSYPFLPPRCSSYKEYGHASNACSLRPSNISSLMRSNTRSRSKEYRHGKRSRPGRSRRTEPTKYVWMAVENQTMPLKFTIEGPPEVKQSTVLKEDVDVGNSATHTTTGSEKNTISPDGIASDSIEKHISEKSVQVEEEAPFFLVSRKQSGRKGAFCETHIQSSNSGRILRAIPLGWNFFRNFEHHITGRIVVVWDPSVSLVIYQASAQLVTCGIFIPAQNVSLTVSFAYGFNLVEHRLSLWEELSDINATTPVASHPWAVVGDFNQILRVSHHSDHALRDVDTSGMEDFNLALQDAELFEAQAKGISFTWWNNQDDDPISKKIDHSLSNQYWYASFPDSYAESWSLCNQTTLLVSSGQAWNPQVIQGTRQFKLVRSLKLLKLVLRRLNKHHYSGISVRVKTQAAKIARLQRVLLSNPKPHITRQEHQAREVWQLLLTAEEKFYCHKSRVRWAHLGDRNTPFFQKSVLQHAARNHIHFLKDQTDRRINTIEEIKAHSAGYFENTLGCIEMPTSLVSVIELQSLMPFRCSESQIQDILKQNIIRLHHLCMAPPLTHLLFANDLLVFSDGARHSLTSTAEVMSSFKLMSGLDMNASKSKIFFGGYMEIEQAVLSSLSGIKLGSFPTRYSGLSLNPARISFATLQPFIERVTSKLHSWTVKLLSFAGKITLISSVIYGMVNFWSAVFVLSKRFYEKIYSLCAAFLWKNRTTTAVGARVAWKEVCKPKQEGGLGIRLLEDFAVVFQLKLIWNLFSNAWSLWVAWVKGNIFQRKSFWVTQDSPRFSRAIRNMLTLKLVLQNFLRCELGDEKHASFWYDSWTALGPLIDYIGEIGPRQLRVRKDARVIEATRNDGWRMPGAKSERTQTFLLTLTTIAPPEESRGYDVFLWRKPSGTFSPTFSSKDTWEQMRDHSPRVPWCKNLVGSTHDATGCSELDSTAEISGVITGLRHHQNHPASDDVSNLA</sequence>
<dbReference type="PANTHER" id="PTHR33116">
    <property type="entry name" value="REVERSE TRANSCRIPTASE ZINC-BINDING DOMAIN-CONTAINING PROTEIN-RELATED-RELATED"/>
    <property type="match status" value="1"/>
</dbReference>
<dbReference type="SUPFAM" id="SSF56219">
    <property type="entry name" value="DNase I-like"/>
    <property type="match status" value="1"/>
</dbReference>
<gene>
    <name evidence="2" type="ORF">ANE_LOCUS19564</name>
</gene>
<evidence type="ECO:0000256" key="1">
    <source>
        <dbReference type="SAM" id="MobiDB-lite"/>
    </source>
</evidence>
<proteinExistence type="predicted"/>
<organism evidence="2 3">
    <name type="scientific">Arabis nemorensis</name>
    <dbReference type="NCBI Taxonomy" id="586526"/>
    <lineage>
        <taxon>Eukaryota</taxon>
        <taxon>Viridiplantae</taxon>
        <taxon>Streptophyta</taxon>
        <taxon>Embryophyta</taxon>
        <taxon>Tracheophyta</taxon>
        <taxon>Spermatophyta</taxon>
        <taxon>Magnoliopsida</taxon>
        <taxon>eudicotyledons</taxon>
        <taxon>Gunneridae</taxon>
        <taxon>Pentapetalae</taxon>
        <taxon>rosids</taxon>
        <taxon>malvids</taxon>
        <taxon>Brassicales</taxon>
        <taxon>Brassicaceae</taxon>
        <taxon>Arabideae</taxon>
        <taxon>Arabis</taxon>
    </lineage>
</organism>
<comment type="caution">
    <text evidence="2">The sequence shown here is derived from an EMBL/GenBank/DDBJ whole genome shotgun (WGS) entry which is preliminary data.</text>
</comment>
<evidence type="ECO:0000313" key="3">
    <source>
        <dbReference type="Proteomes" id="UP000489600"/>
    </source>
</evidence>
<evidence type="ECO:0000313" key="2">
    <source>
        <dbReference type="EMBL" id="VVB09120.1"/>
    </source>
</evidence>
<dbReference type="Proteomes" id="UP000489600">
    <property type="component" value="Unassembled WGS sequence"/>
</dbReference>
<dbReference type="Gene3D" id="3.60.10.10">
    <property type="entry name" value="Endonuclease/exonuclease/phosphatase"/>
    <property type="match status" value="1"/>
</dbReference>